<dbReference type="GO" id="GO:0016887">
    <property type="term" value="F:ATP hydrolysis activity"/>
    <property type="evidence" value="ECO:0007669"/>
    <property type="project" value="TreeGrafter"/>
</dbReference>
<feature type="region of interest" description="Disordered" evidence="4">
    <location>
        <begin position="1"/>
        <end position="39"/>
    </location>
</feature>
<feature type="domain" description="Bacterial type II secretion system protein E" evidence="5">
    <location>
        <begin position="134"/>
        <end position="331"/>
    </location>
</feature>
<dbReference type="EMBL" id="CQBM01000011">
    <property type="protein sequence ID" value="CNI51549.1"/>
    <property type="molecule type" value="Genomic_DNA"/>
</dbReference>
<dbReference type="GO" id="GO:0005524">
    <property type="term" value="F:ATP binding"/>
    <property type="evidence" value="ECO:0007669"/>
    <property type="project" value="UniProtKB-KW"/>
</dbReference>
<sequence>MSFFKSSKPKVQFGSQPENPLPPQPQADSPLPSAVPQSQYQPVAQLVTPPTAQSVVEDVDHSHVVNGKIRDLSFSDLMLWPDGRGFLRHVVGYKQPIIAVPTGFHGDIVAILKAINSEARDKEFFFRHDGVPYRVARIDTIDGSGYFMRRPKYPVPPLNSLGLPPAMAETLLKLGKTSGLVLIAGATGSGKSTTMYSLLNQLVTINGDIAVAVEDPPEIPVQGIYGDKGQGLWYQIDAHTAGGFETAMIAAMRYNPRYIMLGEIRAPKVANEAIRAAVNGHLVLATIHGSSIPGAIMALQQIAAASSGSQELARSILADGLAAVIQQELVSDPENPGQRKLVAEMLCFGNEHGLRAKIRGGKLEHLSSDIEAQQMRIQRGQLPVDI</sequence>
<dbReference type="InterPro" id="IPR027417">
    <property type="entry name" value="P-loop_NTPase"/>
</dbReference>
<reference evidence="6 7" key="1">
    <citation type="submission" date="2015-03" db="EMBL/GenBank/DDBJ databases">
        <authorList>
            <consortium name="Pathogen Informatics"/>
            <person name="Murphy D."/>
        </authorList>
    </citation>
    <scope>NUCLEOTIDE SEQUENCE [LARGE SCALE GENOMIC DNA]</scope>
    <source>
        <strain evidence="6 7">FE82747</strain>
    </source>
</reference>
<evidence type="ECO:0000256" key="3">
    <source>
        <dbReference type="ARBA" id="ARBA00022840"/>
    </source>
</evidence>
<keyword evidence="2" id="KW-0547">Nucleotide-binding</keyword>
<evidence type="ECO:0000256" key="2">
    <source>
        <dbReference type="ARBA" id="ARBA00022741"/>
    </source>
</evidence>
<proteinExistence type="inferred from homology"/>
<dbReference type="InterPro" id="IPR001482">
    <property type="entry name" value="T2SS/T4SS_dom"/>
</dbReference>
<dbReference type="RefSeq" id="WP_306474215.1">
    <property type="nucleotide sequence ID" value="NZ_CABHYS010000025.1"/>
</dbReference>
<comment type="similarity">
    <text evidence="1">Belongs to the GSP E family.</text>
</comment>
<dbReference type="AlphaFoldDB" id="A0AA36LRQ8"/>
<evidence type="ECO:0000256" key="4">
    <source>
        <dbReference type="SAM" id="MobiDB-lite"/>
    </source>
</evidence>
<evidence type="ECO:0000313" key="6">
    <source>
        <dbReference type="EMBL" id="CNI51549.1"/>
    </source>
</evidence>
<evidence type="ECO:0000313" key="7">
    <source>
        <dbReference type="Proteomes" id="UP000040841"/>
    </source>
</evidence>
<evidence type="ECO:0000259" key="5">
    <source>
        <dbReference type="Pfam" id="PF00437"/>
    </source>
</evidence>
<dbReference type="PANTHER" id="PTHR30258">
    <property type="entry name" value="TYPE II SECRETION SYSTEM PROTEIN GSPE-RELATED"/>
    <property type="match status" value="1"/>
</dbReference>
<dbReference type="Proteomes" id="UP000040841">
    <property type="component" value="Unassembled WGS sequence"/>
</dbReference>
<name>A0AA36LRQ8_YERMO</name>
<protein>
    <submittedName>
        <fullName evidence="6">Type IV secretion system protein PilT</fullName>
    </submittedName>
</protein>
<accession>A0AA36LRQ8</accession>
<evidence type="ECO:0000256" key="1">
    <source>
        <dbReference type="ARBA" id="ARBA00006611"/>
    </source>
</evidence>
<gene>
    <name evidence="6" type="primary">gspE_3</name>
    <name evidence="6" type="ORF">ERS008502_03499</name>
</gene>
<dbReference type="GO" id="GO:0005886">
    <property type="term" value="C:plasma membrane"/>
    <property type="evidence" value="ECO:0007669"/>
    <property type="project" value="TreeGrafter"/>
</dbReference>
<dbReference type="Gene3D" id="3.40.50.300">
    <property type="entry name" value="P-loop containing nucleotide triphosphate hydrolases"/>
    <property type="match status" value="1"/>
</dbReference>
<comment type="caution">
    <text evidence="6">The sequence shown here is derived from an EMBL/GenBank/DDBJ whole genome shotgun (WGS) entry which is preliminary data.</text>
</comment>
<organism evidence="6 7">
    <name type="scientific">Yersinia mollaretii</name>
    <dbReference type="NCBI Taxonomy" id="33060"/>
    <lineage>
        <taxon>Bacteria</taxon>
        <taxon>Pseudomonadati</taxon>
        <taxon>Pseudomonadota</taxon>
        <taxon>Gammaproteobacteria</taxon>
        <taxon>Enterobacterales</taxon>
        <taxon>Yersiniaceae</taxon>
        <taxon>Yersinia</taxon>
    </lineage>
</organism>
<dbReference type="Pfam" id="PF00437">
    <property type="entry name" value="T2SSE"/>
    <property type="match status" value="1"/>
</dbReference>
<keyword evidence="3" id="KW-0067">ATP-binding</keyword>
<dbReference type="PANTHER" id="PTHR30258:SF3">
    <property type="entry name" value="SLL1921 PROTEIN"/>
    <property type="match status" value="1"/>
</dbReference>
<dbReference type="SUPFAM" id="SSF52540">
    <property type="entry name" value="P-loop containing nucleoside triphosphate hydrolases"/>
    <property type="match status" value="1"/>
</dbReference>